<dbReference type="PANTHER" id="PTHR30435">
    <property type="entry name" value="FLAGELLAR PROTEIN"/>
    <property type="match status" value="1"/>
</dbReference>
<evidence type="ECO:0000256" key="2">
    <source>
        <dbReference type="ARBA" id="ARBA00009677"/>
    </source>
</evidence>
<dbReference type="PANTHER" id="PTHR30435:SF29">
    <property type="entry name" value="FLAGELLAR BASAL-BODY ROD PROTEIN FLGC"/>
    <property type="match status" value="1"/>
</dbReference>
<comment type="subcellular location">
    <subcellularLocation>
        <location evidence="1 6">Bacterial flagellum basal body</location>
    </subcellularLocation>
</comment>
<proteinExistence type="inferred from homology"/>
<organism evidence="9 10">
    <name type="scientific">Burkholderia semiarida</name>
    <dbReference type="NCBI Taxonomy" id="2843303"/>
    <lineage>
        <taxon>Bacteria</taxon>
        <taxon>Pseudomonadati</taxon>
        <taxon>Pseudomonadota</taxon>
        <taxon>Betaproteobacteria</taxon>
        <taxon>Burkholderiales</taxon>
        <taxon>Burkholderiaceae</taxon>
        <taxon>Burkholderia</taxon>
        <taxon>Burkholderia cepacia complex</taxon>
    </lineage>
</organism>
<dbReference type="Proteomes" id="UP001609186">
    <property type="component" value="Unassembled WGS sequence"/>
</dbReference>
<comment type="similarity">
    <text evidence="2">Belongs to the flagella basal body rod proteins family.</text>
</comment>
<dbReference type="PROSITE" id="PS00588">
    <property type="entry name" value="FLAGELLA_BB_ROD"/>
    <property type="match status" value="1"/>
</dbReference>
<name>A0ABW7L8N0_9BURK</name>
<evidence type="ECO:0000256" key="1">
    <source>
        <dbReference type="ARBA" id="ARBA00004117"/>
    </source>
</evidence>
<evidence type="ECO:0000313" key="10">
    <source>
        <dbReference type="Proteomes" id="UP001609186"/>
    </source>
</evidence>
<evidence type="ECO:0000259" key="8">
    <source>
        <dbReference type="Pfam" id="PF06429"/>
    </source>
</evidence>
<dbReference type="Pfam" id="PF06429">
    <property type="entry name" value="Flg_bbr_C"/>
    <property type="match status" value="1"/>
</dbReference>
<evidence type="ECO:0000256" key="4">
    <source>
        <dbReference type="ARBA" id="ARBA00023143"/>
    </source>
</evidence>
<dbReference type="InterPro" id="IPR019776">
    <property type="entry name" value="Flagellar_basal_body_rod_CS"/>
</dbReference>
<keyword evidence="9" id="KW-0282">Flagellum</keyword>
<evidence type="ECO:0000256" key="3">
    <source>
        <dbReference type="ARBA" id="ARBA00017941"/>
    </source>
</evidence>
<sequence>MSFRDIASIAGSAMSAQTIRLDAIASNLANADTAGTEESAYRARKPVFAAVLDGRGARVQVLDVIESSDPLAAKYEPGSPLADENGMVHYSNVNPVEEMTDMMAASRAFSTNAEVLARVKTMQQDLLRLGEG</sequence>
<accession>A0ABW7L8N0</accession>
<evidence type="ECO:0000256" key="5">
    <source>
        <dbReference type="ARBA" id="ARBA00025933"/>
    </source>
</evidence>
<dbReference type="InterPro" id="IPR010930">
    <property type="entry name" value="Flg_bb/hook_C_dom"/>
</dbReference>
<gene>
    <name evidence="9" type="primary">flgC</name>
    <name evidence="9" type="ORF">ACGTRS_24680</name>
</gene>
<evidence type="ECO:0000313" key="9">
    <source>
        <dbReference type="EMBL" id="MFH5254431.1"/>
    </source>
</evidence>
<dbReference type="EMBL" id="JBIMPM010000035">
    <property type="protein sequence ID" value="MFH5254431.1"/>
    <property type="molecule type" value="Genomic_DNA"/>
</dbReference>
<keyword evidence="9" id="KW-0966">Cell projection</keyword>
<dbReference type="InterPro" id="IPR006299">
    <property type="entry name" value="FlgC"/>
</dbReference>
<dbReference type="Pfam" id="PF00460">
    <property type="entry name" value="Flg_bb_rod"/>
    <property type="match status" value="1"/>
</dbReference>
<evidence type="ECO:0000259" key="7">
    <source>
        <dbReference type="Pfam" id="PF00460"/>
    </source>
</evidence>
<comment type="caution">
    <text evidence="9">The sequence shown here is derived from an EMBL/GenBank/DDBJ whole genome shotgun (WGS) entry which is preliminary data.</text>
</comment>
<dbReference type="RefSeq" id="WP_395130487.1">
    <property type="nucleotide sequence ID" value="NZ_JBIMPM010000035.1"/>
</dbReference>
<reference evidence="9 10" key="1">
    <citation type="submission" date="2024-10" db="EMBL/GenBank/DDBJ databases">
        <title>Burkholderia semiarida in Mexico.</title>
        <authorList>
            <person name="Estrada P."/>
        </authorList>
    </citation>
    <scope>NUCLEOTIDE SEQUENCE [LARGE SCALE GENOMIC DNA]</scope>
    <source>
        <strain evidence="9 10">CLM7-1</strain>
    </source>
</reference>
<keyword evidence="4 6" id="KW-0975">Bacterial flagellum</keyword>
<keyword evidence="9" id="KW-0969">Cilium</keyword>
<feature type="domain" description="Flagellar basal-body/hook protein C-terminal" evidence="8">
    <location>
        <begin position="85"/>
        <end position="129"/>
    </location>
</feature>
<keyword evidence="10" id="KW-1185">Reference proteome</keyword>
<dbReference type="NCBIfam" id="TIGR01395">
    <property type="entry name" value="FlgC"/>
    <property type="match status" value="1"/>
</dbReference>
<protein>
    <recommendedName>
        <fullName evidence="3 6">Flagellar basal-body rod protein FlgC</fullName>
    </recommendedName>
</protein>
<feature type="domain" description="Flagellar basal body rod protein N-terminal" evidence="7">
    <location>
        <begin position="9"/>
        <end position="35"/>
    </location>
</feature>
<evidence type="ECO:0000256" key="6">
    <source>
        <dbReference type="RuleBase" id="RU362062"/>
    </source>
</evidence>
<dbReference type="InterPro" id="IPR001444">
    <property type="entry name" value="Flag_bb_rod_N"/>
</dbReference>
<comment type="subunit">
    <text evidence="5 6">The basal body constitutes a major portion of the flagellar organelle and consists of four rings (L,P,S, and M) mounted on a central rod. The rod consists of about 26 subunits of FlgG in the distal portion, and FlgB, FlgC and FlgF are thought to build up the proximal portion of the rod with about 6 subunits each.</text>
</comment>